<evidence type="ECO:0000313" key="8">
    <source>
        <dbReference type="Proteomes" id="UP000248021"/>
    </source>
</evidence>
<dbReference type="GO" id="GO:0043190">
    <property type="term" value="C:ATP-binding cassette (ABC) transporter complex"/>
    <property type="evidence" value="ECO:0007669"/>
    <property type="project" value="InterPro"/>
</dbReference>
<dbReference type="GO" id="GO:1904680">
    <property type="term" value="F:peptide transmembrane transporter activity"/>
    <property type="evidence" value="ECO:0007669"/>
    <property type="project" value="TreeGrafter"/>
</dbReference>
<keyword evidence="4 5" id="KW-0732">Signal</keyword>
<name>A0A2V3U076_9HYPH</name>
<dbReference type="GO" id="GO:0030288">
    <property type="term" value="C:outer membrane-bounded periplasmic space"/>
    <property type="evidence" value="ECO:0007669"/>
    <property type="project" value="UniProtKB-ARBA"/>
</dbReference>
<dbReference type="OrthoDB" id="9803988at2"/>
<dbReference type="EMBL" id="QJJK01000010">
    <property type="protein sequence ID" value="PXW55306.1"/>
    <property type="molecule type" value="Genomic_DNA"/>
</dbReference>
<feature type="chain" id="PRO_5015987753" evidence="5">
    <location>
        <begin position="27"/>
        <end position="514"/>
    </location>
</feature>
<evidence type="ECO:0000256" key="4">
    <source>
        <dbReference type="ARBA" id="ARBA00022729"/>
    </source>
</evidence>
<protein>
    <submittedName>
        <fullName evidence="7">Peptide/nickel transport system substrate-binding protein/glutathione transport system substrate-binding protein</fullName>
    </submittedName>
</protein>
<dbReference type="PANTHER" id="PTHR30290:SF9">
    <property type="entry name" value="OLIGOPEPTIDE-BINDING PROTEIN APPA"/>
    <property type="match status" value="1"/>
</dbReference>
<keyword evidence="8" id="KW-1185">Reference proteome</keyword>
<feature type="signal peptide" evidence="5">
    <location>
        <begin position="1"/>
        <end position="26"/>
    </location>
</feature>
<dbReference type="PIRSF" id="PIRSF002741">
    <property type="entry name" value="MppA"/>
    <property type="match status" value="1"/>
</dbReference>
<gene>
    <name evidence="7" type="ORF">C7450_110245</name>
</gene>
<organism evidence="7 8">
    <name type="scientific">Chelatococcus asaccharovorans</name>
    <dbReference type="NCBI Taxonomy" id="28210"/>
    <lineage>
        <taxon>Bacteria</taxon>
        <taxon>Pseudomonadati</taxon>
        <taxon>Pseudomonadota</taxon>
        <taxon>Alphaproteobacteria</taxon>
        <taxon>Hyphomicrobiales</taxon>
        <taxon>Chelatococcaceae</taxon>
        <taxon>Chelatococcus</taxon>
    </lineage>
</organism>
<comment type="subcellular location">
    <subcellularLocation>
        <location evidence="1">Periplasm</location>
    </subcellularLocation>
</comment>
<accession>A0A2V3U076</accession>
<evidence type="ECO:0000313" key="7">
    <source>
        <dbReference type="EMBL" id="PXW55306.1"/>
    </source>
</evidence>
<sequence length="514" mass="55427">MVDRRQMMLGAAALGMSSSLAFRAFAQSPAAGSGTLTFGTLGLLAGLDPHVAASSVWRKTLTVIYDRLIGYDTKGRMVGELAESWEFTDPSTFVVRLKSGVTFHKGQPFTAADVIYTFARIQDPAVGATLAKPLAGVKVEARDDLTVVFSLPQPDVSFPAVLATEEVAIVSAGWMASAPNVAVEANGTGPFMLKSFDPKVQTVVTRNPAFYEGPAKLETITYRSIADDSARINALRTGSVDVIDTVPWNQINALKAASGITVFSAPAAFMSLFCNVSMPRLADPRVRRAIAWAIDRNAVSMAAFFGYGKPLSGMPMPATSAFHNPDTADAFGYDPKKAKALLAEAGVEGLKIDFMVAQTPAVYVVVGQIIAANLAAIGIKTNIQLVDFPTVVDRKNTGNYDLILYGTNVRGPDPNLAYDYFFGPGTGFWANGAKFEDARVSKLLAAGRAEQDETRRKEIYRELELYLLELSPWIFISWRDDAMAYKSSLQGMAQLEGALNVVTLPISAQHLHWA</sequence>
<dbReference type="RefSeq" id="WP_110376893.1">
    <property type="nucleotide sequence ID" value="NZ_JAHBRY010000003.1"/>
</dbReference>
<dbReference type="SUPFAM" id="SSF53850">
    <property type="entry name" value="Periplasmic binding protein-like II"/>
    <property type="match status" value="1"/>
</dbReference>
<reference evidence="7 8" key="1">
    <citation type="submission" date="2018-05" db="EMBL/GenBank/DDBJ databases">
        <title>Genomic Encyclopedia of Type Strains, Phase IV (KMG-IV): sequencing the most valuable type-strain genomes for metagenomic binning, comparative biology and taxonomic classification.</title>
        <authorList>
            <person name="Goeker M."/>
        </authorList>
    </citation>
    <scope>NUCLEOTIDE SEQUENCE [LARGE SCALE GENOMIC DNA]</scope>
    <source>
        <strain evidence="7 8">DSM 6462</strain>
    </source>
</reference>
<dbReference type="AlphaFoldDB" id="A0A2V3U076"/>
<dbReference type="InterPro" id="IPR030678">
    <property type="entry name" value="Peptide/Ni-bd"/>
</dbReference>
<comment type="similarity">
    <text evidence="2">Belongs to the bacterial solute-binding protein 5 family.</text>
</comment>
<dbReference type="InterPro" id="IPR039424">
    <property type="entry name" value="SBP_5"/>
</dbReference>
<proteinExistence type="inferred from homology"/>
<dbReference type="InterPro" id="IPR000914">
    <property type="entry name" value="SBP_5_dom"/>
</dbReference>
<comment type="caution">
    <text evidence="7">The sequence shown here is derived from an EMBL/GenBank/DDBJ whole genome shotgun (WGS) entry which is preliminary data.</text>
</comment>
<evidence type="ECO:0000259" key="6">
    <source>
        <dbReference type="Pfam" id="PF00496"/>
    </source>
</evidence>
<dbReference type="InterPro" id="IPR006311">
    <property type="entry name" value="TAT_signal"/>
</dbReference>
<keyword evidence="3" id="KW-0813">Transport</keyword>
<evidence type="ECO:0000256" key="5">
    <source>
        <dbReference type="SAM" id="SignalP"/>
    </source>
</evidence>
<dbReference type="Pfam" id="PF00496">
    <property type="entry name" value="SBP_bac_5"/>
    <property type="match status" value="1"/>
</dbReference>
<evidence type="ECO:0000256" key="3">
    <source>
        <dbReference type="ARBA" id="ARBA00022448"/>
    </source>
</evidence>
<feature type="domain" description="Solute-binding protein family 5" evidence="6">
    <location>
        <begin position="77"/>
        <end position="426"/>
    </location>
</feature>
<evidence type="ECO:0000256" key="2">
    <source>
        <dbReference type="ARBA" id="ARBA00005695"/>
    </source>
</evidence>
<dbReference type="Proteomes" id="UP000248021">
    <property type="component" value="Unassembled WGS sequence"/>
</dbReference>
<dbReference type="PROSITE" id="PS51318">
    <property type="entry name" value="TAT"/>
    <property type="match status" value="1"/>
</dbReference>
<dbReference type="PANTHER" id="PTHR30290">
    <property type="entry name" value="PERIPLASMIC BINDING COMPONENT OF ABC TRANSPORTER"/>
    <property type="match status" value="1"/>
</dbReference>
<dbReference type="GO" id="GO:0015833">
    <property type="term" value="P:peptide transport"/>
    <property type="evidence" value="ECO:0007669"/>
    <property type="project" value="TreeGrafter"/>
</dbReference>
<evidence type="ECO:0000256" key="1">
    <source>
        <dbReference type="ARBA" id="ARBA00004418"/>
    </source>
</evidence>
<dbReference type="Gene3D" id="3.40.190.10">
    <property type="entry name" value="Periplasmic binding protein-like II"/>
    <property type="match status" value="1"/>
</dbReference>
<dbReference type="Gene3D" id="3.10.105.10">
    <property type="entry name" value="Dipeptide-binding Protein, Domain 3"/>
    <property type="match status" value="1"/>
</dbReference>